<sequence length="101" mass="10697">MNMIKLTAGLGLMLAVSACGDVSNKTIDQNIFDGGNNDLSNLTAGIWVDPVGCEHWIIDDGVEGYADLRRTPDGKPVCNSDLPRETAVGAFKKGSTFADPI</sequence>
<accession>A0A0P1G1V0</accession>
<keyword evidence="3" id="KW-1185">Reference proteome</keyword>
<dbReference type="OrthoDB" id="7859745at2"/>
<dbReference type="AlphaFoldDB" id="A0A0P1G1V0"/>
<proteinExistence type="predicted"/>
<feature type="signal peptide" evidence="1">
    <location>
        <begin position="1"/>
        <end position="20"/>
    </location>
</feature>
<evidence type="ECO:0008006" key="4">
    <source>
        <dbReference type="Google" id="ProtNLM"/>
    </source>
</evidence>
<name>A0A0P1G1V0_9RHOB</name>
<protein>
    <recommendedName>
        <fullName evidence="4">Lipoprotein</fullName>
    </recommendedName>
</protein>
<organism evidence="2 3">
    <name type="scientific">Tritonibacter multivorans</name>
    <dbReference type="NCBI Taxonomy" id="928856"/>
    <lineage>
        <taxon>Bacteria</taxon>
        <taxon>Pseudomonadati</taxon>
        <taxon>Pseudomonadota</taxon>
        <taxon>Alphaproteobacteria</taxon>
        <taxon>Rhodobacterales</taxon>
        <taxon>Paracoccaceae</taxon>
        <taxon>Tritonibacter</taxon>
    </lineage>
</organism>
<dbReference type="RefSeq" id="WP_058288679.1">
    <property type="nucleotide sequence ID" value="NZ_CYSD01000012.1"/>
</dbReference>
<keyword evidence="1" id="KW-0732">Signal</keyword>
<dbReference type="Proteomes" id="UP000052022">
    <property type="component" value="Unassembled WGS sequence"/>
</dbReference>
<dbReference type="PROSITE" id="PS51257">
    <property type="entry name" value="PROKAR_LIPOPROTEIN"/>
    <property type="match status" value="1"/>
</dbReference>
<reference evidence="2 3" key="1">
    <citation type="submission" date="2015-09" db="EMBL/GenBank/DDBJ databases">
        <authorList>
            <consortium name="Swine Surveillance"/>
        </authorList>
    </citation>
    <scope>NUCLEOTIDE SEQUENCE [LARGE SCALE GENOMIC DNA]</scope>
    <source>
        <strain evidence="2 3">CECT 7557</strain>
    </source>
</reference>
<dbReference type="STRING" id="928856.SAMN04488049_103230"/>
<dbReference type="EMBL" id="CYSD01000012">
    <property type="protein sequence ID" value="CUH75772.1"/>
    <property type="molecule type" value="Genomic_DNA"/>
</dbReference>
<evidence type="ECO:0000256" key="1">
    <source>
        <dbReference type="SAM" id="SignalP"/>
    </source>
</evidence>
<evidence type="ECO:0000313" key="3">
    <source>
        <dbReference type="Proteomes" id="UP000052022"/>
    </source>
</evidence>
<feature type="chain" id="PRO_5006062985" description="Lipoprotein" evidence="1">
    <location>
        <begin position="21"/>
        <end position="101"/>
    </location>
</feature>
<evidence type="ECO:0000313" key="2">
    <source>
        <dbReference type="EMBL" id="CUH75772.1"/>
    </source>
</evidence>
<gene>
    <name evidence="2" type="ORF">TRM7557_00551</name>
</gene>